<keyword evidence="6" id="KW-0269">Exonuclease</keyword>
<name>A0A4Q4TW90_9PEZI</name>
<comment type="similarity">
    <text evidence="2">Belongs to the EXO5 family.</text>
</comment>
<comment type="caution">
    <text evidence="8">The sequence shown here is derived from an EMBL/GenBank/DDBJ whole genome shotgun (WGS) entry which is preliminary data.</text>
</comment>
<feature type="compositionally biased region" description="Basic and acidic residues" evidence="7">
    <location>
        <begin position="179"/>
        <end position="197"/>
    </location>
</feature>
<feature type="region of interest" description="Disordered" evidence="7">
    <location>
        <begin position="95"/>
        <end position="127"/>
    </location>
</feature>
<keyword evidence="4" id="KW-0004">4Fe-4S</keyword>
<dbReference type="PANTHER" id="PTHR14464">
    <property type="entry name" value="EXONUCLEASE V"/>
    <property type="match status" value="1"/>
</dbReference>
<evidence type="ECO:0000256" key="6">
    <source>
        <dbReference type="ARBA" id="ARBA00022839"/>
    </source>
</evidence>
<evidence type="ECO:0000256" key="1">
    <source>
        <dbReference type="ARBA" id="ARBA00001966"/>
    </source>
</evidence>
<evidence type="ECO:0008006" key="10">
    <source>
        <dbReference type="Google" id="ProtNLM"/>
    </source>
</evidence>
<gene>
    <name evidence="8" type="ORF">DL764_000276</name>
</gene>
<dbReference type="GO" id="GO:0005634">
    <property type="term" value="C:nucleus"/>
    <property type="evidence" value="ECO:0007669"/>
    <property type="project" value="TreeGrafter"/>
</dbReference>
<feature type="region of interest" description="Disordered" evidence="7">
    <location>
        <begin position="165"/>
        <end position="197"/>
    </location>
</feature>
<dbReference type="GO" id="GO:0005739">
    <property type="term" value="C:mitochondrion"/>
    <property type="evidence" value="ECO:0007669"/>
    <property type="project" value="TreeGrafter"/>
</dbReference>
<protein>
    <recommendedName>
        <fullName evidence="10">Exonuclease V</fullName>
    </recommendedName>
</protein>
<evidence type="ECO:0000256" key="3">
    <source>
        <dbReference type="ARBA" id="ARBA00011245"/>
    </source>
</evidence>
<evidence type="ECO:0000256" key="5">
    <source>
        <dbReference type="ARBA" id="ARBA00022722"/>
    </source>
</evidence>
<sequence length="584" mass="64802">MANTAPGSTSALTPAPIPPLGENGHQESDYGSDFSEGEEDIANQLIDDLRNGNPTAASHSSYTTTPIPTPLLESLFASVEDHPLRPDIGASLAAGLIDPSSPAQKTSQHHVAIQHVTPSEGALSGAAKKPVPIYRIRTWDSDAFMSSPSPSLNDISYPDLSHALTSLQPPRVAPTTDPTRPDGAPRDADTRSPLERFRSFPKKPLTVTDLSSGAWCELQYWYTLTRLPGGRKTRTAAMKGGTKVHQTLEDEVHTTIQVNVAAKEEAFALRIWNFIQGLRTLRDTGMTRELEVWGMVDGEVANGVIDEVSYTCPNTAFEEELQGEWFGGEATEDPKRRSSIVDYFQPHRRSIYLTDIKTRGSTRLPSGAALRPARVQLFLYHRLLSDMASGKVDYPAIIARYGLSPQARFSDAFMAQIGDLYDEVFFDADSEPESLPSTPRSPRYGPDTGYPGSSPDTSAHLAPLPDLLRYRSIEQLIPLLQAELEETFPQGADTIGELLAVQYRHRDDCRIIGYNSFPNDPEALDGYLRRNLTWWRGGREAEGVSIEETYKCRSCEFAEICQWRKDKEEEIVLGRQRVRWNLLP</sequence>
<keyword evidence="6" id="KW-0378">Hydrolase</keyword>
<evidence type="ECO:0000256" key="4">
    <source>
        <dbReference type="ARBA" id="ARBA00022485"/>
    </source>
</evidence>
<dbReference type="AlphaFoldDB" id="A0A4Q4TW90"/>
<feature type="compositionally biased region" description="Polar residues" evidence="7">
    <location>
        <begin position="1"/>
        <end position="12"/>
    </location>
</feature>
<comment type="cofactor">
    <cofactor evidence="1">
        <name>[4Fe-4S] cluster</name>
        <dbReference type="ChEBI" id="CHEBI:49883"/>
    </cofactor>
</comment>
<evidence type="ECO:0000313" key="8">
    <source>
        <dbReference type="EMBL" id="RYP11118.1"/>
    </source>
</evidence>
<dbReference type="GO" id="GO:0045145">
    <property type="term" value="F:single-stranded DNA 5'-3' DNA exonuclease activity"/>
    <property type="evidence" value="ECO:0007669"/>
    <property type="project" value="InterPro"/>
</dbReference>
<evidence type="ECO:0000256" key="2">
    <source>
        <dbReference type="ARBA" id="ARBA00009797"/>
    </source>
</evidence>
<feature type="region of interest" description="Disordered" evidence="7">
    <location>
        <begin position="1"/>
        <end position="65"/>
    </location>
</feature>
<comment type="subunit">
    <text evidence="3">Monomer.</text>
</comment>
<keyword evidence="5" id="KW-0540">Nuclease</keyword>
<keyword evidence="4" id="KW-0479">Metal-binding</keyword>
<keyword evidence="4" id="KW-0408">Iron</keyword>
<dbReference type="EMBL" id="QJNU01000007">
    <property type="protein sequence ID" value="RYP11118.1"/>
    <property type="molecule type" value="Genomic_DNA"/>
</dbReference>
<keyword evidence="9" id="KW-1185">Reference proteome</keyword>
<feature type="region of interest" description="Disordered" evidence="7">
    <location>
        <begin position="430"/>
        <end position="457"/>
    </location>
</feature>
<organism evidence="8 9">
    <name type="scientific">Monosporascus ibericus</name>
    <dbReference type="NCBI Taxonomy" id="155417"/>
    <lineage>
        <taxon>Eukaryota</taxon>
        <taxon>Fungi</taxon>
        <taxon>Dikarya</taxon>
        <taxon>Ascomycota</taxon>
        <taxon>Pezizomycotina</taxon>
        <taxon>Sordariomycetes</taxon>
        <taxon>Xylariomycetidae</taxon>
        <taxon>Xylariales</taxon>
        <taxon>Xylariales incertae sedis</taxon>
        <taxon>Monosporascus</taxon>
    </lineage>
</organism>
<proteinExistence type="inferred from homology"/>
<accession>A0A4Q4TW90</accession>
<dbReference type="Pfam" id="PF09810">
    <property type="entry name" value="Exo5"/>
    <property type="match status" value="1"/>
</dbReference>
<reference evidence="8 9" key="1">
    <citation type="submission" date="2018-06" db="EMBL/GenBank/DDBJ databases">
        <title>Complete Genomes of Monosporascus.</title>
        <authorList>
            <person name="Robinson A.J."/>
            <person name="Natvig D.O."/>
        </authorList>
    </citation>
    <scope>NUCLEOTIDE SEQUENCE [LARGE SCALE GENOMIC DNA]</scope>
    <source>
        <strain evidence="8 9">CBS 110550</strain>
    </source>
</reference>
<evidence type="ECO:0000256" key="7">
    <source>
        <dbReference type="SAM" id="MobiDB-lite"/>
    </source>
</evidence>
<dbReference type="GO" id="GO:0036297">
    <property type="term" value="P:interstrand cross-link repair"/>
    <property type="evidence" value="ECO:0007669"/>
    <property type="project" value="TreeGrafter"/>
</dbReference>
<feature type="compositionally biased region" description="Polar residues" evidence="7">
    <location>
        <begin position="52"/>
        <end position="65"/>
    </location>
</feature>
<dbReference type="PANTHER" id="PTHR14464:SF4">
    <property type="entry name" value="EXONUCLEASE V"/>
    <property type="match status" value="1"/>
</dbReference>
<dbReference type="GO" id="GO:0051539">
    <property type="term" value="F:4 iron, 4 sulfur cluster binding"/>
    <property type="evidence" value="ECO:0007669"/>
    <property type="project" value="UniProtKB-KW"/>
</dbReference>
<dbReference type="InterPro" id="IPR019190">
    <property type="entry name" value="EXOV"/>
</dbReference>
<keyword evidence="4" id="KW-0411">Iron-sulfur</keyword>
<dbReference type="Proteomes" id="UP000293360">
    <property type="component" value="Unassembled WGS sequence"/>
</dbReference>
<dbReference type="OrthoDB" id="354769at2759"/>
<evidence type="ECO:0000313" key="9">
    <source>
        <dbReference type="Proteomes" id="UP000293360"/>
    </source>
</evidence>